<dbReference type="PANTHER" id="PTHR45641">
    <property type="entry name" value="TETRATRICOPEPTIDE REPEAT PROTEIN (AFU_ORTHOLOGUE AFUA_6G03870)"/>
    <property type="match status" value="1"/>
</dbReference>
<dbReference type="SMART" id="SM00028">
    <property type="entry name" value="TPR"/>
    <property type="match status" value="4"/>
</dbReference>
<evidence type="ECO:0000256" key="2">
    <source>
        <dbReference type="ARBA" id="ARBA00022803"/>
    </source>
</evidence>
<feature type="repeat" description="TPR" evidence="3">
    <location>
        <begin position="535"/>
        <end position="568"/>
    </location>
</feature>
<dbReference type="Pfam" id="PF13424">
    <property type="entry name" value="TPR_12"/>
    <property type="match status" value="1"/>
</dbReference>
<organism evidence="5 8">
    <name type="scientific">Rotaria magnacalcarata</name>
    <dbReference type="NCBI Taxonomy" id="392030"/>
    <lineage>
        <taxon>Eukaryota</taxon>
        <taxon>Metazoa</taxon>
        <taxon>Spiralia</taxon>
        <taxon>Gnathifera</taxon>
        <taxon>Rotifera</taxon>
        <taxon>Eurotatoria</taxon>
        <taxon>Bdelloidea</taxon>
        <taxon>Philodinida</taxon>
        <taxon>Philodinidae</taxon>
        <taxon>Rotaria</taxon>
    </lineage>
</organism>
<accession>A0A816HJN6</accession>
<keyword evidence="2 3" id="KW-0802">TPR repeat</keyword>
<dbReference type="PROSITE" id="PS51996">
    <property type="entry name" value="TR_MART"/>
    <property type="match status" value="1"/>
</dbReference>
<dbReference type="AlphaFoldDB" id="A0A816HJN6"/>
<dbReference type="Proteomes" id="UP000663834">
    <property type="component" value="Unassembled WGS sequence"/>
</dbReference>
<dbReference type="InterPro" id="IPR011990">
    <property type="entry name" value="TPR-like_helical_dom_sf"/>
</dbReference>
<dbReference type="PROSITE" id="PS50005">
    <property type="entry name" value="TPR"/>
    <property type="match status" value="2"/>
</dbReference>
<comment type="caution">
    <text evidence="5">The sequence shown here is derived from an EMBL/GenBank/DDBJ whole genome shotgun (WGS) entry which is preliminary data.</text>
</comment>
<protein>
    <submittedName>
        <fullName evidence="5">Uncharacterized protein</fullName>
    </submittedName>
</protein>
<gene>
    <name evidence="7" type="ORF">BYL167_LOCUS22782</name>
    <name evidence="4" type="ORF">CJN711_LOCUS23241</name>
    <name evidence="6" type="ORF">GIL414_LOCUS18272</name>
    <name evidence="5" type="ORF">KQP761_LOCUS38801</name>
</gene>
<evidence type="ECO:0000313" key="5">
    <source>
        <dbReference type="EMBL" id="CAF1686483.1"/>
    </source>
</evidence>
<feature type="repeat" description="TPR" evidence="3">
    <location>
        <begin position="577"/>
        <end position="610"/>
    </location>
</feature>
<dbReference type="Gene3D" id="1.25.40.10">
    <property type="entry name" value="Tetratricopeptide repeat domain"/>
    <property type="match status" value="2"/>
</dbReference>
<dbReference type="SUPFAM" id="SSF48452">
    <property type="entry name" value="TPR-like"/>
    <property type="match status" value="2"/>
</dbReference>
<evidence type="ECO:0000313" key="6">
    <source>
        <dbReference type="EMBL" id="CAF4125689.1"/>
    </source>
</evidence>
<proteinExistence type="predicted"/>
<dbReference type="Proteomes" id="UP000663855">
    <property type="component" value="Unassembled WGS sequence"/>
</dbReference>
<name>A0A816HJN6_9BILA</name>
<dbReference type="InterPro" id="IPR019734">
    <property type="entry name" value="TPR_rpt"/>
</dbReference>
<keyword evidence="1" id="KW-0677">Repeat</keyword>
<evidence type="ECO:0000313" key="8">
    <source>
        <dbReference type="Proteomes" id="UP000663834"/>
    </source>
</evidence>
<evidence type="ECO:0000256" key="3">
    <source>
        <dbReference type="PROSITE-ProRule" id="PRU00339"/>
    </source>
</evidence>
<dbReference type="SUPFAM" id="SSF56399">
    <property type="entry name" value="ADP-ribosylation"/>
    <property type="match status" value="1"/>
</dbReference>
<dbReference type="EMBL" id="CAJNOW010022067">
    <property type="protein sequence ID" value="CAF1686483.1"/>
    <property type="molecule type" value="Genomic_DNA"/>
</dbReference>
<dbReference type="Proteomes" id="UP000681967">
    <property type="component" value="Unassembled WGS sequence"/>
</dbReference>
<dbReference type="PANTHER" id="PTHR45641:SF19">
    <property type="entry name" value="NEPHROCYSTIN-3"/>
    <property type="match status" value="1"/>
</dbReference>
<dbReference type="EMBL" id="CAJNOV010010851">
    <property type="protein sequence ID" value="CAF1425217.1"/>
    <property type="molecule type" value="Genomic_DNA"/>
</dbReference>
<evidence type="ECO:0000256" key="1">
    <source>
        <dbReference type="ARBA" id="ARBA00022737"/>
    </source>
</evidence>
<reference evidence="5" key="1">
    <citation type="submission" date="2021-02" db="EMBL/GenBank/DDBJ databases">
        <authorList>
            <person name="Nowell W R."/>
        </authorList>
    </citation>
    <scope>NUCLEOTIDE SEQUENCE</scope>
</reference>
<evidence type="ECO:0000313" key="4">
    <source>
        <dbReference type="EMBL" id="CAF1425217.1"/>
    </source>
</evidence>
<dbReference type="EMBL" id="CAJOBJ010008954">
    <property type="protein sequence ID" value="CAF4125689.1"/>
    <property type="molecule type" value="Genomic_DNA"/>
</dbReference>
<dbReference type="Gene3D" id="3.90.176.10">
    <property type="entry name" value="Toxin ADP-ribosyltransferase, Chain A, domain 1"/>
    <property type="match status" value="1"/>
</dbReference>
<sequence length="635" mass="74752">MASCTEASMNWHHSRFRVTQNLESYQLLWLDQNMTETQENLVIQKKLRGVINQLKVFNKMKNCEGHLLNLSSAADEKVVLIIADQFSREFLALIHDLKQLCAIYVYGTTLECIDEWRRQFSKIRGVFYDSEEMINRIKKDQYLREKVHEKSIGISIYNLNHNEGLEQRNAMFMHFQLFLEIILNMKPTPEKTKKELLDFLRVMYRDNDEQLRVINEFDRNYSMDRAVWWYTKYTLFYSFLNKALRNHDFDILTAFRFFIRDLFKQLSDEHQKYLGTLTKPIIQVYRGQAISEEELKLIKDNVGEYISMNSFLSTTTRRDIGELFAESSTTGIGSVKRILFEFHIDSHMTNSKPFADIRHLSHFAEEDEVLICLGTIFRIKDMNFNDQQNLWIAKLELCSSDDFALKEIFEHEKTLMQPTPSLLHLGKLLGNMGSYEKQKTLIQQILNESEDALVKENCYLLLGQSARFLKDYDMALENNFKCLELQEKAGVDDVYIGQTYITIAEVHFLKLEFDLSLDYAKKSLILVPEDHLLRANTYRLMGKTHSKKAEYELSLDCCKKALEVQQKTMPKDDKDVGLTYYWMAVAYENMNSYSMALECFKESLRISRKTLPPTHENIRIFEEHVKRMEAKANIN</sequence>
<dbReference type="EMBL" id="CAJOBH010014246">
    <property type="protein sequence ID" value="CAF4180205.1"/>
    <property type="molecule type" value="Genomic_DNA"/>
</dbReference>
<dbReference type="Proteomes" id="UP000681720">
    <property type="component" value="Unassembled WGS sequence"/>
</dbReference>
<evidence type="ECO:0000313" key="7">
    <source>
        <dbReference type="EMBL" id="CAF4180205.1"/>
    </source>
</evidence>
<dbReference type="GO" id="GO:0005576">
    <property type="term" value="C:extracellular region"/>
    <property type="evidence" value="ECO:0007669"/>
    <property type="project" value="InterPro"/>
</dbReference>
<dbReference type="OrthoDB" id="9978981at2759"/>